<dbReference type="SUPFAM" id="SSF54001">
    <property type="entry name" value="Cysteine proteinases"/>
    <property type="match status" value="1"/>
</dbReference>
<proteinExistence type="inferred from homology"/>
<protein>
    <submittedName>
        <fullName evidence="6">C40 family peptidase</fullName>
    </submittedName>
</protein>
<keyword evidence="3" id="KW-0378">Hydrolase</keyword>
<evidence type="ECO:0000256" key="2">
    <source>
        <dbReference type="ARBA" id="ARBA00022670"/>
    </source>
</evidence>
<dbReference type="Gene3D" id="3.90.1720.10">
    <property type="entry name" value="endopeptidase domain like (from Nostoc punctiforme)"/>
    <property type="match status" value="1"/>
</dbReference>
<evidence type="ECO:0000259" key="5">
    <source>
        <dbReference type="PROSITE" id="PS51935"/>
    </source>
</evidence>
<dbReference type="InterPro" id="IPR038765">
    <property type="entry name" value="Papain-like_cys_pep_sf"/>
</dbReference>
<gene>
    <name evidence="6" type="ORF">ACFSXZ_28995</name>
</gene>
<dbReference type="PANTHER" id="PTHR47359">
    <property type="entry name" value="PEPTIDOGLYCAN DL-ENDOPEPTIDASE CWLO"/>
    <property type="match status" value="1"/>
</dbReference>
<dbReference type="InterPro" id="IPR000064">
    <property type="entry name" value="NLP_P60_dom"/>
</dbReference>
<comment type="caution">
    <text evidence="6">The sequence shown here is derived from an EMBL/GenBank/DDBJ whole genome shotgun (WGS) entry which is preliminary data.</text>
</comment>
<sequence>MTKVGFMVAGALLLIPVLIAAGVSGMISAVFGSSGPGCTVEGNTSLAAVTGFDRVQVANAAVIVAVGHQMHVPRHGQIVALVAAIQESGLINLDHGDRDSLGLFQQRPSQGWGTPAQIMNPAYAATQFYRHLLAIPGWQQLTVNDAAQAVQASATPDAYGPHQQAALDLLAAVEGARCTTSEAGDGDCTAIQAPNPAALVAINYACGQRGLPYLWGGNGPQDGGFDCSGLTAAAYRAAGITLPRTADAQFHAGPRVPDGQPLLPGDLVFYGTPAHVHHVGLYLGAGMMIDAPDEGQAVKTEPYRYRGDDFAGATRPSTVAA</sequence>
<evidence type="ECO:0000256" key="3">
    <source>
        <dbReference type="ARBA" id="ARBA00022801"/>
    </source>
</evidence>
<dbReference type="RefSeq" id="WP_378268407.1">
    <property type="nucleotide sequence ID" value="NZ_JBHUKR010000018.1"/>
</dbReference>
<evidence type="ECO:0000256" key="1">
    <source>
        <dbReference type="ARBA" id="ARBA00007074"/>
    </source>
</evidence>
<comment type="similarity">
    <text evidence="1">Belongs to the peptidase C40 family.</text>
</comment>
<evidence type="ECO:0000256" key="4">
    <source>
        <dbReference type="ARBA" id="ARBA00022807"/>
    </source>
</evidence>
<keyword evidence="2" id="KW-0645">Protease</keyword>
<keyword evidence="4" id="KW-0788">Thiol protease</keyword>
<feature type="domain" description="NlpC/P60" evidence="5">
    <location>
        <begin position="195"/>
        <end position="317"/>
    </location>
</feature>
<organism evidence="6 7">
    <name type="scientific">Amycolatopsis pigmentata</name>
    <dbReference type="NCBI Taxonomy" id="450801"/>
    <lineage>
        <taxon>Bacteria</taxon>
        <taxon>Bacillati</taxon>
        <taxon>Actinomycetota</taxon>
        <taxon>Actinomycetes</taxon>
        <taxon>Pseudonocardiales</taxon>
        <taxon>Pseudonocardiaceae</taxon>
        <taxon>Amycolatopsis</taxon>
    </lineage>
</organism>
<evidence type="ECO:0000313" key="6">
    <source>
        <dbReference type="EMBL" id="MFD2420376.1"/>
    </source>
</evidence>
<dbReference type="PANTHER" id="PTHR47359:SF3">
    <property type="entry name" value="NLP_P60 DOMAIN-CONTAINING PROTEIN-RELATED"/>
    <property type="match status" value="1"/>
</dbReference>
<dbReference type="Proteomes" id="UP001597417">
    <property type="component" value="Unassembled WGS sequence"/>
</dbReference>
<dbReference type="InterPro" id="IPR051794">
    <property type="entry name" value="PG_Endopeptidase_C40"/>
</dbReference>
<dbReference type="PROSITE" id="PS51935">
    <property type="entry name" value="NLPC_P60"/>
    <property type="match status" value="1"/>
</dbReference>
<name>A0ABW5FZT9_9PSEU</name>
<evidence type="ECO:0000313" key="7">
    <source>
        <dbReference type="Proteomes" id="UP001597417"/>
    </source>
</evidence>
<dbReference type="EMBL" id="JBHUKR010000018">
    <property type="protein sequence ID" value="MFD2420376.1"/>
    <property type="molecule type" value="Genomic_DNA"/>
</dbReference>
<reference evidence="7" key="1">
    <citation type="journal article" date="2019" name="Int. J. Syst. Evol. Microbiol.">
        <title>The Global Catalogue of Microorganisms (GCM) 10K type strain sequencing project: providing services to taxonomists for standard genome sequencing and annotation.</title>
        <authorList>
            <consortium name="The Broad Institute Genomics Platform"/>
            <consortium name="The Broad Institute Genome Sequencing Center for Infectious Disease"/>
            <person name="Wu L."/>
            <person name="Ma J."/>
        </authorList>
    </citation>
    <scope>NUCLEOTIDE SEQUENCE [LARGE SCALE GENOMIC DNA]</scope>
    <source>
        <strain evidence="7">CGMCC 4.7645</strain>
    </source>
</reference>
<dbReference type="Pfam" id="PF00877">
    <property type="entry name" value="NLPC_P60"/>
    <property type="match status" value="1"/>
</dbReference>
<keyword evidence="7" id="KW-1185">Reference proteome</keyword>
<accession>A0ABW5FZT9</accession>